<feature type="compositionally biased region" description="Polar residues" evidence="1">
    <location>
        <begin position="121"/>
        <end position="136"/>
    </location>
</feature>
<feature type="compositionally biased region" description="Polar residues" evidence="1">
    <location>
        <begin position="90"/>
        <end position="111"/>
    </location>
</feature>
<sequence length="136" mass="15475">MALDILQEHSVSATKQNERSCDSNDRHKQNRIRSNTESESIRMATSNNIEKTDETSIEQPKRSENNTLCIEEVQTAAINSRSINDPDRQPSCSYESQEESFSSTISINNEENMSRSDVLGPNNSSRTYLRSRQQES</sequence>
<evidence type="ECO:0000256" key="1">
    <source>
        <dbReference type="SAM" id="MobiDB-lite"/>
    </source>
</evidence>
<feature type="region of interest" description="Disordered" evidence="1">
    <location>
        <begin position="1"/>
        <end position="136"/>
    </location>
</feature>
<accession>A0A5J4UC51</accession>
<reference evidence="2 3" key="1">
    <citation type="submission" date="2019-03" db="EMBL/GenBank/DDBJ databases">
        <title>Single cell metagenomics reveals metabolic interactions within the superorganism composed of flagellate Streblomastix strix and complex community of Bacteroidetes bacteria on its surface.</title>
        <authorList>
            <person name="Treitli S.C."/>
            <person name="Kolisko M."/>
            <person name="Husnik F."/>
            <person name="Keeling P."/>
            <person name="Hampl V."/>
        </authorList>
    </citation>
    <scope>NUCLEOTIDE SEQUENCE [LARGE SCALE GENOMIC DNA]</scope>
    <source>
        <strain evidence="2">ST1C</strain>
    </source>
</reference>
<dbReference type="Proteomes" id="UP000324800">
    <property type="component" value="Unassembled WGS sequence"/>
</dbReference>
<evidence type="ECO:0000313" key="2">
    <source>
        <dbReference type="EMBL" id="KAA6368149.1"/>
    </source>
</evidence>
<name>A0A5J4UC51_9EUKA</name>
<feature type="compositionally biased region" description="Basic and acidic residues" evidence="1">
    <location>
        <begin position="50"/>
        <end position="64"/>
    </location>
</feature>
<dbReference type="EMBL" id="SNRW01017638">
    <property type="protein sequence ID" value="KAA6368149.1"/>
    <property type="molecule type" value="Genomic_DNA"/>
</dbReference>
<evidence type="ECO:0000313" key="3">
    <source>
        <dbReference type="Proteomes" id="UP000324800"/>
    </source>
</evidence>
<proteinExistence type="predicted"/>
<protein>
    <submittedName>
        <fullName evidence="2">Uncharacterized protein</fullName>
    </submittedName>
</protein>
<dbReference type="AlphaFoldDB" id="A0A5J4UC51"/>
<comment type="caution">
    <text evidence="2">The sequence shown here is derived from an EMBL/GenBank/DDBJ whole genome shotgun (WGS) entry which is preliminary data.</text>
</comment>
<gene>
    <name evidence="2" type="ORF">EZS28_036324</name>
</gene>
<organism evidence="2 3">
    <name type="scientific">Streblomastix strix</name>
    <dbReference type="NCBI Taxonomy" id="222440"/>
    <lineage>
        <taxon>Eukaryota</taxon>
        <taxon>Metamonada</taxon>
        <taxon>Preaxostyla</taxon>
        <taxon>Oxymonadida</taxon>
        <taxon>Streblomastigidae</taxon>
        <taxon>Streblomastix</taxon>
    </lineage>
</organism>
<feature type="compositionally biased region" description="Basic and acidic residues" evidence="1">
    <location>
        <begin position="16"/>
        <end position="27"/>
    </location>
</feature>